<dbReference type="AlphaFoldDB" id="A0A178MJV6"/>
<dbReference type="Gene3D" id="3.30.300.130">
    <property type="entry name" value="Fe-S cluster assembly (FSCA)"/>
    <property type="match status" value="1"/>
</dbReference>
<dbReference type="Proteomes" id="UP000078543">
    <property type="component" value="Unassembled WGS sequence"/>
</dbReference>
<keyword evidence="3" id="KW-1185">Reference proteome</keyword>
<dbReference type="InterPro" id="IPR002744">
    <property type="entry name" value="MIP18-like"/>
</dbReference>
<evidence type="ECO:0000313" key="3">
    <source>
        <dbReference type="Proteomes" id="UP000078543"/>
    </source>
</evidence>
<dbReference type="PANTHER" id="PTHR42831">
    <property type="entry name" value="FE-S PROTEIN MATURATION AUXILIARY FACTOR YITW"/>
    <property type="match status" value="1"/>
</dbReference>
<gene>
    <name evidence="2" type="ORF">A6A05_02960</name>
</gene>
<evidence type="ECO:0000259" key="1">
    <source>
        <dbReference type="Pfam" id="PF01883"/>
    </source>
</evidence>
<dbReference type="EMBL" id="LWQU01000152">
    <property type="protein sequence ID" value="OAN48960.1"/>
    <property type="molecule type" value="Genomic_DNA"/>
</dbReference>
<dbReference type="Pfam" id="PF01883">
    <property type="entry name" value="FeS_assembly_P"/>
    <property type="match status" value="1"/>
</dbReference>
<reference evidence="2 3" key="1">
    <citation type="submission" date="2016-04" db="EMBL/GenBank/DDBJ databases">
        <title>Draft genome sequence of freshwater magnetotactic bacteria Magnetospirillum marisnigri SP-1 and Magnetospirillum moscoviense BB-1.</title>
        <authorList>
            <person name="Koziaeva V."/>
            <person name="Dziuba M.V."/>
            <person name="Ivanov T.M."/>
            <person name="Kuznetsov B."/>
            <person name="Grouzdev D.S."/>
        </authorList>
    </citation>
    <scope>NUCLEOTIDE SEQUENCE [LARGE SCALE GENOMIC DNA]</scope>
    <source>
        <strain evidence="2 3">BB-1</strain>
    </source>
</reference>
<dbReference type="SUPFAM" id="SSF117916">
    <property type="entry name" value="Fe-S cluster assembly (FSCA) domain-like"/>
    <property type="match status" value="1"/>
</dbReference>
<organism evidence="2 3">
    <name type="scientific">Magnetospirillum moscoviense</name>
    <dbReference type="NCBI Taxonomy" id="1437059"/>
    <lineage>
        <taxon>Bacteria</taxon>
        <taxon>Pseudomonadati</taxon>
        <taxon>Pseudomonadota</taxon>
        <taxon>Alphaproteobacteria</taxon>
        <taxon>Rhodospirillales</taxon>
        <taxon>Rhodospirillaceae</taxon>
        <taxon>Magnetospirillum</taxon>
    </lineage>
</organism>
<dbReference type="STRING" id="1437059.A6A05_02960"/>
<evidence type="ECO:0000313" key="2">
    <source>
        <dbReference type="EMBL" id="OAN48960.1"/>
    </source>
</evidence>
<feature type="domain" description="MIP18 family-like" evidence="1">
    <location>
        <begin position="5"/>
        <end position="75"/>
    </location>
</feature>
<name>A0A178MJV6_9PROT</name>
<dbReference type="PANTHER" id="PTHR42831:SF1">
    <property type="entry name" value="FE-S PROTEIN MATURATION AUXILIARY FACTOR YITW"/>
    <property type="match status" value="1"/>
</dbReference>
<comment type="caution">
    <text evidence="2">The sequence shown here is derived from an EMBL/GenBank/DDBJ whole genome shotgun (WGS) entry which is preliminary data.</text>
</comment>
<dbReference type="RefSeq" id="WP_068502117.1">
    <property type="nucleotide sequence ID" value="NZ_LWQU01000152.1"/>
</dbReference>
<accession>A0A178MJV6</accession>
<dbReference type="InterPro" id="IPR034904">
    <property type="entry name" value="FSCA_dom_sf"/>
</dbReference>
<protein>
    <submittedName>
        <fullName evidence="2">Metal-sulfur cluster biosynthetic protein</fullName>
    </submittedName>
</protein>
<sequence length="98" mass="10517">MPTPDDITQLLRAVIDPDVGINIVELGLVESVVVADGLVRVDLIMTTPACPQTGHLQDEAARVIAKAGFDTRVTVLEAPLWQPSRMSALARKSLGWDA</sequence>
<dbReference type="OrthoDB" id="9805360at2"/>
<proteinExistence type="predicted"/>
<dbReference type="InterPro" id="IPR052339">
    <property type="entry name" value="Fe-S_Maturation_MIP18"/>
</dbReference>